<keyword evidence="4" id="KW-1185">Reference proteome</keyword>
<dbReference type="InterPro" id="IPR013520">
    <property type="entry name" value="Ribonucl_H"/>
</dbReference>
<evidence type="ECO:0000313" key="4">
    <source>
        <dbReference type="Proteomes" id="UP001321748"/>
    </source>
</evidence>
<evidence type="ECO:0000313" key="3">
    <source>
        <dbReference type="EMBL" id="BDR54491.1"/>
    </source>
</evidence>
<dbReference type="CDD" id="cd06127">
    <property type="entry name" value="DEDDh"/>
    <property type="match status" value="1"/>
</dbReference>
<protein>
    <recommendedName>
        <fullName evidence="2">Exonuclease domain-containing protein</fullName>
    </recommendedName>
</protein>
<dbReference type="PROSITE" id="PS51257">
    <property type="entry name" value="PROKAR_LIPOPROTEIN"/>
    <property type="match status" value="1"/>
</dbReference>
<keyword evidence="1" id="KW-0812">Transmembrane</keyword>
<name>A0ABM8BC64_9BIFI</name>
<organism evidence="3 4">
    <name type="scientific">Bombiscardovia apis</name>
    <dbReference type="NCBI Taxonomy" id="2932182"/>
    <lineage>
        <taxon>Bacteria</taxon>
        <taxon>Bacillati</taxon>
        <taxon>Actinomycetota</taxon>
        <taxon>Actinomycetes</taxon>
        <taxon>Bifidobacteriales</taxon>
        <taxon>Bifidobacteriaceae</taxon>
        <taxon>Bombiscardovia</taxon>
    </lineage>
</organism>
<evidence type="ECO:0000256" key="1">
    <source>
        <dbReference type="SAM" id="Phobius"/>
    </source>
</evidence>
<dbReference type="EMBL" id="AP026800">
    <property type="protein sequence ID" value="BDR54491.1"/>
    <property type="molecule type" value="Genomic_DNA"/>
</dbReference>
<dbReference type="PANTHER" id="PTHR30231">
    <property type="entry name" value="DNA POLYMERASE III SUBUNIT EPSILON"/>
    <property type="match status" value="1"/>
</dbReference>
<keyword evidence="1" id="KW-0472">Membrane</keyword>
<dbReference type="InterPro" id="IPR006054">
    <property type="entry name" value="DnaQ"/>
</dbReference>
<dbReference type="InterPro" id="IPR012337">
    <property type="entry name" value="RNaseH-like_sf"/>
</dbReference>
<feature type="transmembrane region" description="Helical" evidence="1">
    <location>
        <begin position="12"/>
        <end position="39"/>
    </location>
</feature>
<dbReference type="Pfam" id="PF00929">
    <property type="entry name" value="RNase_T"/>
    <property type="match status" value="1"/>
</dbReference>
<dbReference type="RefSeq" id="WP_317643501.1">
    <property type="nucleotide sequence ID" value="NZ_AP026800.1"/>
</dbReference>
<reference evidence="3 4" key="1">
    <citation type="journal article" date="2023" name="Microbiol. Spectr.">
        <title>Symbiosis of Carpenter Bees with Uncharacterized Lactic Acid Bacteria Showing NAD Auxotrophy.</title>
        <authorList>
            <person name="Kawasaki S."/>
            <person name="Ozawa K."/>
            <person name="Mori T."/>
            <person name="Yamamoto A."/>
            <person name="Ito M."/>
            <person name="Ohkuma M."/>
            <person name="Sakamoto M."/>
            <person name="Matsutani M."/>
        </authorList>
    </citation>
    <scope>NUCLEOTIDE SEQUENCE [LARGE SCALE GENOMIC DNA]</scope>
    <source>
        <strain evidence="3 4">KimH</strain>
    </source>
</reference>
<dbReference type="SUPFAM" id="SSF53098">
    <property type="entry name" value="Ribonuclease H-like"/>
    <property type="match status" value="1"/>
</dbReference>
<dbReference type="SMART" id="SM00479">
    <property type="entry name" value="EXOIII"/>
    <property type="match status" value="1"/>
</dbReference>
<gene>
    <name evidence="3" type="ORF">KIMH_06020</name>
</gene>
<sequence>MKKRKGGWLKAIAVVVGIGLFIASPGLAIVLAIACFILVRIVARFTKRKAKSNGPSRKSAKTSAAEQHKLYLPDDYVALDTETTGLSSATDRIIEIGAVRIRNRQITDRFSALINPGLSLGPHITDLTGITDEMLDGQPAISTVLPDFYDWLGNDPVVGHNIKFDLGFFAAESERIKLNAPKPVYYDTLHLSRTQFPEERHHRLVDLIQRFGIAEVEEHRALSDAIQTYQCFEWLRTYIESNALRPKKSRKRRPRKSEDSYQRRARADYINSHDCEPRNYQPEGRLIADVRDCGGVDVSRRGDYQELFARYGKGTWLWVVVTRGYTPNGKDAGLPTIEVWADGEYAGFLTQLQASRYFLHVPEEGGVTQAHIRQDNKSGRYRMRVELPPAHEEIDLLSYMVEQS</sequence>
<accession>A0ABM8BC64</accession>
<feature type="domain" description="Exonuclease" evidence="2">
    <location>
        <begin position="75"/>
        <end position="241"/>
    </location>
</feature>
<dbReference type="NCBIfam" id="TIGR00573">
    <property type="entry name" value="dnaq"/>
    <property type="match status" value="1"/>
</dbReference>
<dbReference type="Gene3D" id="3.30.420.10">
    <property type="entry name" value="Ribonuclease H-like superfamily/Ribonuclease H"/>
    <property type="match status" value="1"/>
</dbReference>
<proteinExistence type="predicted"/>
<dbReference type="PANTHER" id="PTHR30231:SF41">
    <property type="entry name" value="DNA POLYMERASE III SUBUNIT EPSILON"/>
    <property type="match status" value="1"/>
</dbReference>
<dbReference type="Proteomes" id="UP001321748">
    <property type="component" value="Chromosome"/>
</dbReference>
<keyword evidence="1" id="KW-1133">Transmembrane helix</keyword>
<evidence type="ECO:0000259" key="2">
    <source>
        <dbReference type="SMART" id="SM00479"/>
    </source>
</evidence>
<dbReference type="InterPro" id="IPR036397">
    <property type="entry name" value="RNaseH_sf"/>
</dbReference>